<comment type="caution">
    <text evidence="1">The sequence shown here is derived from an EMBL/GenBank/DDBJ whole genome shotgun (WGS) entry which is preliminary data.</text>
</comment>
<protein>
    <submittedName>
        <fullName evidence="1">Uncharacterized protein</fullName>
    </submittedName>
</protein>
<accession>A0ABV2B509</accession>
<gene>
    <name evidence="1" type="ORF">ABVC42_00060</name>
</gene>
<keyword evidence="2" id="KW-1185">Reference proteome</keyword>
<proteinExistence type="predicted"/>
<dbReference type="Proteomes" id="UP001434419">
    <property type="component" value="Unassembled WGS sequence"/>
</dbReference>
<name>A0ABV2B509_9LACO</name>
<evidence type="ECO:0000313" key="1">
    <source>
        <dbReference type="EMBL" id="MES5148359.1"/>
    </source>
</evidence>
<sequence length="61" mass="7382">MHVPKIIDYIMESKPTIHFLLYKIAALYLKNLFLNNKEEAQKIRNEVQKYGYQDLIKTWPK</sequence>
<evidence type="ECO:0000313" key="2">
    <source>
        <dbReference type="Proteomes" id="UP001434419"/>
    </source>
</evidence>
<organism evidence="1 2">
    <name type="scientific">Lactobacillus crispatus</name>
    <dbReference type="NCBI Taxonomy" id="47770"/>
    <lineage>
        <taxon>Bacteria</taxon>
        <taxon>Bacillati</taxon>
        <taxon>Bacillota</taxon>
        <taxon>Bacilli</taxon>
        <taxon>Lactobacillales</taxon>
        <taxon>Lactobacillaceae</taxon>
        <taxon>Lactobacillus</taxon>
    </lineage>
</organism>
<dbReference type="EMBL" id="JBETVU010000004">
    <property type="protein sequence ID" value="MES5148359.1"/>
    <property type="molecule type" value="Genomic_DNA"/>
</dbReference>
<reference evidence="1" key="1">
    <citation type="submission" date="2024-06" db="EMBL/GenBank/DDBJ databases">
        <title>Vaginal Lactobacillus fatty acid response mechanisms reveal a metabolite-targeted strategy for bacterial vaginosis treatment.</title>
        <authorList>
            <person name="Zhu M."/>
            <person name="Blainey P.C."/>
            <person name="Bloom S.M."/>
            <person name="Kwon D.S."/>
        </authorList>
    </citation>
    <scope>NUCLEOTIDE SEQUENCE</scope>
    <source>
        <strain evidence="1">194_F1_1</strain>
    </source>
</reference>